<proteinExistence type="predicted"/>
<keyword evidence="2" id="KW-1185">Reference proteome</keyword>
<dbReference type="RefSeq" id="WP_346079522.1">
    <property type="nucleotide sequence ID" value="NZ_BAAATL010000007.1"/>
</dbReference>
<organism evidence="1 2">
    <name type="scientific">Streptomyces graminearus</name>
    <dbReference type="NCBI Taxonomy" id="284030"/>
    <lineage>
        <taxon>Bacteria</taxon>
        <taxon>Bacillati</taxon>
        <taxon>Actinomycetota</taxon>
        <taxon>Actinomycetes</taxon>
        <taxon>Kitasatosporales</taxon>
        <taxon>Streptomycetaceae</taxon>
        <taxon>Streptomyces</taxon>
    </lineage>
</organism>
<gene>
    <name evidence="1" type="ORF">GCM10010422_19520</name>
</gene>
<evidence type="ECO:0000313" key="2">
    <source>
        <dbReference type="Proteomes" id="UP001501721"/>
    </source>
</evidence>
<accession>A0ABN3L483</accession>
<sequence length="1229" mass="132394">MTSTPPATSAQQRRVQWKTIDKALAPYSTESLLVLLEAALMAPTCSRFHDHLLLLWTRVIRSGRRSGAMVMAEVLPVLVEAAVQGAPGRGVLTEGKPNDVRAGVRFAGMLLHPGDLDHPLLVLRSLRLTACAVDEHLLGAVGFGLGDVIELAVRYTDRRMRECVHAWPTSEEGPDGETISCWLTQASVDAVAVAERDCLDDIVSACDHPKRAHRALAWLTADIGKLKLKYDPMRQLLGPVLAVRAHGRRIPVPASEALQAVTAAAEQLLRQLGFNQDLAQRVQNLAVIRVADVLHLHSVPRPDEVARISAPQLRLEVAVVSALLDGDLGPRVEAARRVLLEETSPEQGRLVVYAGPRFLVREVVTDTLMVHVEELAEMAADAGGNPATLALFVWEMTQHPGVDAIAYLHLLDAWGSWRRNGTLLAPGESAPEVAVIPRRGRDLSWDRAATWAPIDKVLADAGLPASVEWTATKIVDLPDGAAGLQADLHHYATPTAAAAVSTHPPLAVTVRPGPPGEAPLDFPGLIGLADAIRTTITAHPVIAQHFNLPDQVPITVELTQALADPAQLPNDGTDTEAPADGLRLLVSADPPSTTVRLVLGPDFLGAFAGDGREGHRALGQALHHCASQVREGRDAGNGPDAGPFTKAWNQADPVLALNVFENPWPAQTPEYAVPDGEHVQIRALRSAAAAVREAGVPAGLWRGRDAVRPAEQVLHALEALIDTEIRSFEPALTTELARHLNAAWCARTHRHHELLFNLAAPWADNWVGEAQRRTSDDSVATSALNLLLQEALATPPQGDRAVDLLAVADLIALAELILYSGITAVAGARGLHGLELQVHATGVFHIDQPDAEDPTATTTHLGLDQKAWTRARHHHWLAQSRQSTLADLPAPPHVGPRTHRTPGAFTALRPALGSSLARADQELCRAWGFGFDALGAVLGTAVDWPTGPEGYGITTPDELAREAAAWSGVPISETRAAIDPLVLDRGNAADDREHRYTEVERRPRLTTHPLISADPGQLLLLPWVIHTAQEVYAAAFQDGRLPHRDLPARVRGALAKHRQAIEQQLERDIAAIANRLGLPHVANFREKDAERAGMPTTGGEVDLLIADPATARLWVVEAKHPHPGHAPHAVIQHIRRFTDPKDGYLTKVLRKVDAVASNPQAVALACAAPTDGPWRVVPLIVTKAIDPTAFIADPRVAFTITDYLDQVLTTPADPGPGWWTPPDEYTARS</sequence>
<comment type="caution">
    <text evidence="1">The sequence shown here is derived from an EMBL/GenBank/DDBJ whole genome shotgun (WGS) entry which is preliminary data.</text>
</comment>
<dbReference type="Proteomes" id="UP001501721">
    <property type="component" value="Unassembled WGS sequence"/>
</dbReference>
<name>A0ABN3L483_9ACTN</name>
<dbReference type="EMBL" id="BAAATL010000007">
    <property type="protein sequence ID" value="GAA2476077.1"/>
    <property type="molecule type" value="Genomic_DNA"/>
</dbReference>
<protein>
    <submittedName>
        <fullName evidence="1">Uncharacterized protein</fullName>
    </submittedName>
</protein>
<evidence type="ECO:0000313" key="1">
    <source>
        <dbReference type="EMBL" id="GAA2476077.1"/>
    </source>
</evidence>
<reference evidence="1 2" key="1">
    <citation type="journal article" date="2019" name="Int. J. Syst. Evol. Microbiol.">
        <title>The Global Catalogue of Microorganisms (GCM) 10K type strain sequencing project: providing services to taxonomists for standard genome sequencing and annotation.</title>
        <authorList>
            <consortium name="The Broad Institute Genomics Platform"/>
            <consortium name="The Broad Institute Genome Sequencing Center for Infectious Disease"/>
            <person name="Wu L."/>
            <person name="Ma J."/>
        </authorList>
    </citation>
    <scope>NUCLEOTIDE SEQUENCE [LARGE SCALE GENOMIC DNA]</scope>
    <source>
        <strain evidence="1 2">JCM 6923</strain>
    </source>
</reference>